<keyword evidence="1" id="KW-0472">Membrane</keyword>
<keyword evidence="1" id="KW-0812">Transmembrane</keyword>
<dbReference type="EMBL" id="JBHSSK010000021">
    <property type="protein sequence ID" value="MFC6207346.1"/>
    <property type="molecule type" value="Genomic_DNA"/>
</dbReference>
<feature type="transmembrane region" description="Helical" evidence="1">
    <location>
        <begin position="12"/>
        <end position="30"/>
    </location>
</feature>
<protein>
    <submittedName>
        <fullName evidence="2">Uncharacterized protein</fullName>
    </submittedName>
</protein>
<evidence type="ECO:0000256" key="1">
    <source>
        <dbReference type="SAM" id="Phobius"/>
    </source>
</evidence>
<evidence type="ECO:0000313" key="2">
    <source>
        <dbReference type="EMBL" id="MFC6207346.1"/>
    </source>
</evidence>
<organism evidence="2 3">
    <name type="scientific">Levilactobacillus tongjiangensis</name>
    <dbReference type="NCBI Taxonomy" id="2486023"/>
    <lineage>
        <taxon>Bacteria</taxon>
        <taxon>Bacillati</taxon>
        <taxon>Bacillota</taxon>
        <taxon>Bacilli</taxon>
        <taxon>Lactobacillales</taxon>
        <taxon>Lactobacillaceae</taxon>
        <taxon>Levilactobacillus</taxon>
    </lineage>
</organism>
<sequence length="114" mass="12927">MKKGRKKFLKRLETTLIMVVVLLPVFFLPYTPTNAVRLCILENGHPISAVFAFPIRTPRKEYSMYSGKRVLVYYNILVPFETSQGGMVASTLGVHRLKNGDRFYKAFPAADIAT</sequence>
<dbReference type="Proteomes" id="UP001596254">
    <property type="component" value="Unassembled WGS sequence"/>
</dbReference>
<keyword evidence="1" id="KW-1133">Transmembrane helix</keyword>
<evidence type="ECO:0000313" key="3">
    <source>
        <dbReference type="Proteomes" id="UP001596254"/>
    </source>
</evidence>
<keyword evidence="3" id="KW-1185">Reference proteome</keyword>
<comment type="caution">
    <text evidence="2">The sequence shown here is derived from an EMBL/GenBank/DDBJ whole genome shotgun (WGS) entry which is preliminary data.</text>
</comment>
<name>A0ABW1SS27_9LACO</name>
<accession>A0ABW1SS27</accession>
<reference evidence="3" key="1">
    <citation type="journal article" date="2019" name="Int. J. Syst. Evol. Microbiol.">
        <title>The Global Catalogue of Microorganisms (GCM) 10K type strain sequencing project: providing services to taxonomists for standard genome sequencing and annotation.</title>
        <authorList>
            <consortium name="The Broad Institute Genomics Platform"/>
            <consortium name="The Broad Institute Genome Sequencing Center for Infectious Disease"/>
            <person name="Wu L."/>
            <person name="Ma J."/>
        </authorList>
    </citation>
    <scope>NUCLEOTIDE SEQUENCE [LARGE SCALE GENOMIC DNA]</scope>
    <source>
        <strain evidence="3">CCM 8905</strain>
    </source>
</reference>
<dbReference type="RefSeq" id="WP_382338953.1">
    <property type="nucleotide sequence ID" value="NZ_JBHSSK010000021.1"/>
</dbReference>
<gene>
    <name evidence="2" type="ORF">ACFP1G_07625</name>
</gene>
<proteinExistence type="predicted"/>